<feature type="compositionally biased region" description="Basic and acidic residues" evidence="2">
    <location>
        <begin position="44"/>
        <end position="61"/>
    </location>
</feature>
<sequence>MKLSESVKRKTCTCHRVLRSYKNLILNSKKKLQHISIVLPGSSDDGKSRPPAKPCKDISDDEPKTCSRTKYVSCKRYIEVVFQFKYQGANFSMEGNFGQDVNGRISLASFIGKRLTNVWTQRATAVSTSGQTSLHCCQTSSEEFRQKLVSSEQKLKESVEASARAHAESELLRERLHTASLTENKLKDLIERTQKSLNDTLASAESLNQQLAACKAREKEMNEISALQSQISDVTLSADFAQRLSCLENFSKSLLQLPFGLHRLKCALGVPPHRIPPMVVCGLPFEIRFSLDLLLQVDVFRISLLSLPVVKDDTLL</sequence>
<keyword evidence="1" id="KW-0175">Coiled coil</keyword>
<evidence type="ECO:0000256" key="2">
    <source>
        <dbReference type="SAM" id="MobiDB-lite"/>
    </source>
</evidence>
<reference evidence="5" key="1">
    <citation type="submission" date="2016-06" db="UniProtKB">
        <authorList>
            <consortium name="WormBaseParasite"/>
        </authorList>
    </citation>
    <scope>IDENTIFICATION</scope>
</reference>
<dbReference type="Proteomes" id="UP000270296">
    <property type="component" value="Unassembled WGS sequence"/>
</dbReference>
<dbReference type="EMBL" id="UZAM01013108">
    <property type="protein sequence ID" value="VDP25525.1"/>
    <property type="molecule type" value="Genomic_DNA"/>
</dbReference>
<organism evidence="5">
    <name type="scientific">Soboliphyme baturini</name>
    <dbReference type="NCBI Taxonomy" id="241478"/>
    <lineage>
        <taxon>Eukaryota</taxon>
        <taxon>Metazoa</taxon>
        <taxon>Ecdysozoa</taxon>
        <taxon>Nematoda</taxon>
        <taxon>Enoplea</taxon>
        <taxon>Dorylaimia</taxon>
        <taxon>Dioctophymatida</taxon>
        <taxon>Dioctophymatoidea</taxon>
        <taxon>Soboliphymatidae</taxon>
        <taxon>Soboliphyme</taxon>
    </lineage>
</organism>
<name>A0A183J1J5_9BILA</name>
<reference evidence="3 4" key="2">
    <citation type="submission" date="2018-11" db="EMBL/GenBank/DDBJ databases">
        <authorList>
            <consortium name="Pathogen Informatics"/>
        </authorList>
    </citation>
    <scope>NUCLEOTIDE SEQUENCE [LARGE SCALE GENOMIC DNA]</scope>
</reference>
<feature type="coiled-coil region" evidence="1">
    <location>
        <begin position="190"/>
        <end position="224"/>
    </location>
</feature>
<evidence type="ECO:0000313" key="4">
    <source>
        <dbReference type="Proteomes" id="UP000270296"/>
    </source>
</evidence>
<evidence type="ECO:0000256" key="1">
    <source>
        <dbReference type="SAM" id="Coils"/>
    </source>
</evidence>
<protein>
    <submittedName>
        <fullName evidence="5">Kinesin motor domain-containing protein</fullName>
    </submittedName>
</protein>
<gene>
    <name evidence="3" type="ORF">SBAD_LOCUS9743</name>
</gene>
<dbReference type="AlphaFoldDB" id="A0A183J1J5"/>
<feature type="region of interest" description="Disordered" evidence="2">
    <location>
        <begin position="39"/>
        <end position="61"/>
    </location>
</feature>
<accession>A0A183J1J5</accession>
<evidence type="ECO:0000313" key="3">
    <source>
        <dbReference type="EMBL" id="VDP25525.1"/>
    </source>
</evidence>
<evidence type="ECO:0000313" key="5">
    <source>
        <dbReference type="WBParaSite" id="SBAD_0001009301-mRNA-1"/>
    </source>
</evidence>
<keyword evidence="4" id="KW-1185">Reference proteome</keyword>
<proteinExistence type="predicted"/>
<dbReference type="WBParaSite" id="SBAD_0001009301-mRNA-1">
    <property type="protein sequence ID" value="SBAD_0001009301-mRNA-1"/>
    <property type="gene ID" value="SBAD_0001009301"/>
</dbReference>